<proteinExistence type="predicted"/>
<accession>A0A3N1CPJ7</accession>
<dbReference type="Pfam" id="PF04149">
    <property type="entry name" value="DUF397"/>
    <property type="match status" value="1"/>
</dbReference>
<evidence type="ECO:0000259" key="2">
    <source>
        <dbReference type="Pfam" id="PF04149"/>
    </source>
</evidence>
<comment type="caution">
    <text evidence="3">The sequence shown here is derived from an EMBL/GenBank/DDBJ whole genome shotgun (WGS) entry which is preliminary data.</text>
</comment>
<dbReference type="Proteomes" id="UP000272400">
    <property type="component" value="Unassembled WGS sequence"/>
</dbReference>
<evidence type="ECO:0000313" key="3">
    <source>
        <dbReference type="EMBL" id="ROO83230.1"/>
    </source>
</evidence>
<dbReference type="OrthoDB" id="4299240at2"/>
<feature type="compositionally biased region" description="Acidic residues" evidence="1">
    <location>
        <begin position="84"/>
        <end position="98"/>
    </location>
</feature>
<feature type="domain" description="DUF397" evidence="2">
    <location>
        <begin position="40"/>
        <end position="72"/>
    </location>
</feature>
<dbReference type="InterPro" id="IPR007278">
    <property type="entry name" value="DUF397"/>
</dbReference>
<reference evidence="3 4" key="1">
    <citation type="submission" date="2018-11" db="EMBL/GenBank/DDBJ databases">
        <title>Sequencing the genomes of 1000 actinobacteria strains.</title>
        <authorList>
            <person name="Klenk H.-P."/>
        </authorList>
    </citation>
    <scope>NUCLEOTIDE SEQUENCE [LARGE SCALE GENOMIC DNA]</scope>
    <source>
        <strain evidence="3 4">DSM 44254</strain>
    </source>
</reference>
<gene>
    <name evidence="3" type="ORF">EDD29_0725</name>
</gene>
<organism evidence="3 4">
    <name type="scientific">Actinocorallia herbida</name>
    <dbReference type="NCBI Taxonomy" id="58109"/>
    <lineage>
        <taxon>Bacteria</taxon>
        <taxon>Bacillati</taxon>
        <taxon>Actinomycetota</taxon>
        <taxon>Actinomycetes</taxon>
        <taxon>Streptosporangiales</taxon>
        <taxon>Thermomonosporaceae</taxon>
        <taxon>Actinocorallia</taxon>
    </lineage>
</organism>
<keyword evidence="4" id="KW-1185">Reference proteome</keyword>
<evidence type="ECO:0000256" key="1">
    <source>
        <dbReference type="SAM" id="MobiDB-lite"/>
    </source>
</evidence>
<dbReference type="AlphaFoldDB" id="A0A3N1CPJ7"/>
<feature type="region of interest" description="Disordered" evidence="1">
    <location>
        <begin position="84"/>
        <end position="109"/>
    </location>
</feature>
<name>A0A3N1CPJ7_9ACTN</name>
<sequence>MTEYRRELYGDEEDGVIIEFIPSEDVPDEIRKDNKVFLPGTQAIVMSNAAEPEGPRLYFTEGEWDAFVLGVKDGEFDDLLEDLPEDAENAEDAADAADAENTVKDTAAS</sequence>
<dbReference type="RefSeq" id="WP_123662227.1">
    <property type="nucleotide sequence ID" value="NZ_RJKE01000001.1"/>
</dbReference>
<dbReference type="EMBL" id="RJKE01000001">
    <property type="protein sequence ID" value="ROO83230.1"/>
    <property type="molecule type" value="Genomic_DNA"/>
</dbReference>
<evidence type="ECO:0000313" key="4">
    <source>
        <dbReference type="Proteomes" id="UP000272400"/>
    </source>
</evidence>
<protein>
    <submittedName>
        <fullName evidence="3">Uncharacterized protein DUF397</fullName>
    </submittedName>
</protein>